<feature type="region of interest" description="Disordered" evidence="1">
    <location>
        <begin position="40"/>
        <end position="92"/>
    </location>
</feature>
<proteinExistence type="predicted"/>
<name>A0ABN8IJ77_9NEOP</name>
<evidence type="ECO:0000256" key="1">
    <source>
        <dbReference type="SAM" id="MobiDB-lite"/>
    </source>
</evidence>
<dbReference type="EMBL" id="OW152836">
    <property type="protein sequence ID" value="CAH2057080.1"/>
    <property type="molecule type" value="Genomic_DNA"/>
</dbReference>
<keyword evidence="3" id="KW-1185">Reference proteome</keyword>
<feature type="non-terminal residue" evidence="2">
    <location>
        <position position="92"/>
    </location>
</feature>
<accession>A0ABN8IJ77</accession>
<evidence type="ECO:0000313" key="2">
    <source>
        <dbReference type="EMBL" id="CAH2057080.1"/>
    </source>
</evidence>
<evidence type="ECO:0000313" key="3">
    <source>
        <dbReference type="Proteomes" id="UP000837857"/>
    </source>
</evidence>
<reference evidence="2" key="1">
    <citation type="submission" date="2022-03" db="EMBL/GenBank/DDBJ databases">
        <authorList>
            <person name="Martin H S."/>
        </authorList>
    </citation>
    <scope>NUCLEOTIDE SEQUENCE</scope>
</reference>
<gene>
    <name evidence="2" type="ORF">IPOD504_LOCUS9986</name>
</gene>
<sequence>MAARGQNFLRRSLQVHEILSALECEEYDNCTENIIYVEPPIEHADQVTDEDSDKSDEEHDTTRARRLVTAGPRQGLLPGRRDSSPERPMPTF</sequence>
<dbReference type="Proteomes" id="UP000837857">
    <property type="component" value="Chromosome 24"/>
</dbReference>
<protein>
    <submittedName>
        <fullName evidence="2">Uncharacterized protein</fullName>
    </submittedName>
</protein>
<organism evidence="2 3">
    <name type="scientific">Iphiclides podalirius</name>
    <name type="common">scarce swallowtail</name>
    <dbReference type="NCBI Taxonomy" id="110791"/>
    <lineage>
        <taxon>Eukaryota</taxon>
        <taxon>Metazoa</taxon>
        <taxon>Ecdysozoa</taxon>
        <taxon>Arthropoda</taxon>
        <taxon>Hexapoda</taxon>
        <taxon>Insecta</taxon>
        <taxon>Pterygota</taxon>
        <taxon>Neoptera</taxon>
        <taxon>Endopterygota</taxon>
        <taxon>Lepidoptera</taxon>
        <taxon>Glossata</taxon>
        <taxon>Ditrysia</taxon>
        <taxon>Papilionoidea</taxon>
        <taxon>Papilionidae</taxon>
        <taxon>Papilioninae</taxon>
        <taxon>Iphiclides</taxon>
    </lineage>
</organism>